<dbReference type="AlphaFoldDB" id="A0A1Y2FIV7"/>
<proteinExistence type="inferred from homology"/>
<evidence type="ECO:0000313" key="12">
    <source>
        <dbReference type="Proteomes" id="UP000193685"/>
    </source>
</evidence>
<organism evidence="11 12">
    <name type="scientific">Protomyces lactucae-debilis</name>
    <dbReference type="NCBI Taxonomy" id="2754530"/>
    <lineage>
        <taxon>Eukaryota</taxon>
        <taxon>Fungi</taxon>
        <taxon>Dikarya</taxon>
        <taxon>Ascomycota</taxon>
        <taxon>Taphrinomycotina</taxon>
        <taxon>Taphrinomycetes</taxon>
        <taxon>Taphrinales</taxon>
        <taxon>Protomycetaceae</taxon>
        <taxon>Protomyces</taxon>
    </lineage>
</organism>
<dbReference type="OrthoDB" id="2160599at2759"/>
<evidence type="ECO:0000256" key="8">
    <source>
        <dbReference type="ARBA" id="ARBA00032018"/>
    </source>
</evidence>
<dbReference type="GO" id="GO:0006357">
    <property type="term" value="P:regulation of transcription by RNA polymerase II"/>
    <property type="evidence" value="ECO:0007669"/>
    <property type="project" value="InterPro"/>
</dbReference>
<evidence type="ECO:0000256" key="2">
    <source>
        <dbReference type="ARBA" id="ARBA00009259"/>
    </source>
</evidence>
<dbReference type="EMBL" id="MCFI01000007">
    <property type="protein sequence ID" value="ORY83869.1"/>
    <property type="molecule type" value="Genomic_DNA"/>
</dbReference>
<sequence>MDEGELYLWKAPESEKESRKPSARLNLTRLYRLDDLAYSVRRQDEEGNKINRLSKTYKNQIAALGVLGGATIPSATSRKYLLDLLLSGAAQRDLEGGYKPFTRLELDRGFTLRPGALQGYSRSTMTTVDSSRKTTVPTAQAKRSPKSLEPATASTAKDGDSSDDGSKFKEHDRERRQRKLLAKQMKKRESDFAGNPDTKRQRVE</sequence>
<evidence type="ECO:0000256" key="10">
    <source>
        <dbReference type="SAM" id="MobiDB-lite"/>
    </source>
</evidence>
<dbReference type="Proteomes" id="UP000193685">
    <property type="component" value="Unassembled WGS sequence"/>
</dbReference>
<evidence type="ECO:0000256" key="5">
    <source>
        <dbReference type="ARBA" id="ARBA00023159"/>
    </source>
</evidence>
<keyword evidence="6 9" id="KW-0804">Transcription</keyword>
<feature type="compositionally biased region" description="Polar residues" evidence="10">
    <location>
        <begin position="120"/>
        <end position="138"/>
    </location>
</feature>
<dbReference type="GO" id="GO:0070847">
    <property type="term" value="C:core mediator complex"/>
    <property type="evidence" value="ECO:0007669"/>
    <property type="project" value="TreeGrafter"/>
</dbReference>
<evidence type="ECO:0000256" key="6">
    <source>
        <dbReference type="ARBA" id="ARBA00023163"/>
    </source>
</evidence>
<evidence type="ECO:0000256" key="3">
    <source>
        <dbReference type="ARBA" id="ARBA00019615"/>
    </source>
</evidence>
<dbReference type="PANTHER" id="PTHR28270:SF1">
    <property type="entry name" value="MEDIATOR OF RNA POLYMERASE II TRANSCRIPTION SUBUNIT 19"/>
    <property type="match status" value="1"/>
</dbReference>
<dbReference type="GO" id="GO:0003712">
    <property type="term" value="F:transcription coregulator activity"/>
    <property type="evidence" value="ECO:0007669"/>
    <property type="project" value="InterPro"/>
</dbReference>
<keyword evidence="12" id="KW-1185">Reference proteome</keyword>
<feature type="compositionally biased region" description="Basic residues" evidence="10">
    <location>
        <begin position="176"/>
        <end position="186"/>
    </location>
</feature>
<feature type="compositionally biased region" description="Basic and acidic residues" evidence="10">
    <location>
        <begin position="157"/>
        <end position="175"/>
    </location>
</feature>
<comment type="similarity">
    <text evidence="2 9">Belongs to the Mediator complex subunit 19 family.</text>
</comment>
<evidence type="ECO:0000256" key="4">
    <source>
        <dbReference type="ARBA" id="ARBA00023015"/>
    </source>
</evidence>
<comment type="function">
    <text evidence="9">Component of the Mediator complex, a coactivator involved in the regulated transcription of nearly all RNA polymerase II-dependent genes. Mediator functions as a bridge to convey information from gene-specific regulatory proteins to the basal RNA polymerase II transcription machinery. Mediator is recruited to promoters by direct interactions with regulatory proteins and serves as a scaffold for the assembly of a functional preinitiation complex with RNA polymerase II and the general transcription factors.</text>
</comment>
<dbReference type="PANTHER" id="PTHR28270">
    <property type="entry name" value="MEDIATOR OF RNA POLYMERASE II TRANSCRIPTION SUBUNIT 19"/>
    <property type="match status" value="1"/>
</dbReference>
<dbReference type="Pfam" id="PF08633">
    <property type="entry name" value="Rox3"/>
    <property type="match status" value="1"/>
</dbReference>
<keyword evidence="4 9" id="KW-0805">Transcription regulation</keyword>
<name>A0A1Y2FIV7_PROLT</name>
<evidence type="ECO:0000313" key="11">
    <source>
        <dbReference type="EMBL" id="ORY83869.1"/>
    </source>
</evidence>
<dbReference type="InterPro" id="IPR013942">
    <property type="entry name" value="Mediator_Med19_fun"/>
</dbReference>
<gene>
    <name evidence="9" type="primary">MED19</name>
    <name evidence="11" type="ORF">BCR37DRAFT_283982</name>
</gene>
<keyword evidence="5 9" id="KW-0010">Activator</keyword>
<evidence type="ECO:0000256" key="7">
    <source>
        <dbReference type="ARBA" id="ARBA00023242"/>
    </source>
</evidence>
<dbReference type="GO" id="GO:0016592">
    <property type="term" value="C:mediator complex"/>
    <property type="evidence" value="ECO:0007669"/>
    <property type="project" value="InterPro"/>
</dbReference>
<accession>A0A1Y2FIV7</accession>
<protein>
    <recommendedName>
        <fullName evidence="3 9">Mediator of RNA polymerase II transcription subunit 19</fullName>
    </recommendedName>
    <alternativeName>
        <fullName evidence="8 9">Mediator complex subunit 19</fullName>
    </alternativeName>
</protein>
<comment type="subcellular location">
    <subcellularLocation>
        <location evidence="1 9">Nucleus</location>
    </subcellularLocation>
</comment>
<evidence type="ECO:0000256" key="9">
    <source>
        <dbReference type="RuleBase" id="RU364151"/>
    </source>
</evidence>
<feature type="compositionally biased region" description="Basic and acidic residues" evidence="10">
    <location>
        <begin position="187"/>
        <end position="204"/>
    </location>
</feature>
<keyword evidence="7 9" id="KW-0539">Nucleus</keyword>
<comment type="subunit">
    <text evidence="9">Component of the Mediator complex.</text>
</comment>
<comment type="caution">
    <text evidence="11">The sequence shown here is derived from an EMBL/GenBank/DDBJ whole genome shotgun (WGS) entry which is preliminary data.</text>
</comment>
<feature type="region of interest" description="Disordered" evidence="10">
    <location>
        <begin position="115"/>
        <end position="204"/>
    </location>
</feature>
<reference evidence="11 12" key="1">
    <citation type="submission" date="2016-07" db="EMBL/GenBank/DDBJ databases">
        <title>Pervasive Adenine N6-methylation of Active Genes in Fungi.</title>
        <authorList>
            <consortium name="DOE Joint Genome Institute"/>
            <person name="Mondo S.J."/>
            <person name="Dannebaum R.O."/>
            <person name="Kuo R.C."/>
            <person name="Labutti K."/>
            <person name="Haridas S."/>
            <person name="Kuo A."/>
            <person name="Salamov A."/>
            <person name="Ahrendt S.R."/>
            <person name="Lipzen A."/>
            <person name="Sullivan W."/>
            <person name="Andreopoulos W.B."/>
            <person name="Clum A."/>
            <person name="Lindquist E."/>
            <person name="Daum C."/>
            <person name="Ramamoorthy G.K."/>
            <person name="Gryganskyi A."/>
            <person name="Culley D."/>
            <person name="Magnuson J.K."/>
            <person name="James T.Y."/>
            <person name="O'Malley M.A."/>
            <person name="Stajich J.E."/>
            <person name="Spatafora J.W."/>
            <person name="Visel A."/>
            <person name="Grigoriev I.V."/>
        </authorList>
    </citation>
    <scope>NUCLEOTIDE SEQUENCE [LARGE SCALE GENOMIC DNA]</scope>
    <source>
        <strain evidence="11 12">12-1054</strain>
    </source>
</reference>
<evidence type="ECO:0000256" key="1">
    <source>
        <dbReference type="ARBA" id="ARBA00004123"/>
    </source>
</evidence>